<dbReference type="RefSeq" id="WP_289377585.1">
    <property type="nucleotide sequence ID" value="NZ_JAUBOF010000005.1"/>
</dbReference>
<reference evidence="1 2" key="1">
    <citation type="submission" date="2023-06" db="EMBL/GenBank/DDBJ databases">
        <title>Rhodococcus indonesiensis sp. nov a new member of the Rhodococcus ruber lineage isolated from a sediment of neutral hot spring.</title>
        <authorList>
            <person name="Kusuma A.B."/>
            <person name="Fenylestari G."/>
            <person name="Ammar F."/>
            <person name="Nouioui I."/>
            <person name="Goodfellow M."/>
        </authorList>
    </citation>
    <scope>NUCLEOTIDE SEQUENCE [LARGE SCALE GENOMIC DNA]</scope>
    <source>
        <strain evidence="1 2">CSLK01-03</strain>
    </source>
</reference>
<dbReference type="EMBL" id="JAUBOF010000005">
    <property type="protein sequence ID" value="MDM7487238.1"/>
    <property type="molecule type" value="Genomic_DNA"/>
</dbReference>
<gene>
    <name evidence="1" type="ORF">QT969_02970</name>
</gene>
<organism evidence="1 2">
    <name type="scientific">Rhodococcus indonesiensis</name>
    <dbReference type="NCBI Taxonomy" id="3055869"/>
    <lineage>
        <taxon>Bacteria</taxon>
        <taxon>Bacillati</taxon>
        <taxon>Actinomycetota</taxon>
        <taxon>Actinomycetes</taxon>
        <taxon>Mycobacteriales</taxon>
        <taxon>Nocardiaceae</taxon>
        <taxon>Rhodococcus</taxon>
    </lineage>
</organism>
<dbReference type="Proteomes" id="UP001233164">
    <property type="component" value="Unassembled WGS sequence"/>
</dbReference>
<protein>
    <submittedName>
        <fullName evidence="1">DUF6084 family protein</fullName>
    </submittedName>
</protein>
<name>A0ABT7RHV9_9NOCA</name>
<evidence type="ECO:0000313" key="2">
    <source>
        <dbReference type="Proteomes" id="UP001233164"/>
    </source>
</evidence>
<accession>A0ABT7RHV9</accession>
<evidence type="ECO:0000313" key="1">
    <source>
        <dbReference type="EMBL" id="MDM7487238.1"/>
    </source>
</evidence>
<dbReference type="Pfam" id="PF19562">
    <property type="entry name" value="DUF6084"/>
    <property type="match status" value="1"/>
</dbReference>
<keyword evidence="2" id="KW-1185">Reference proteome</keyword>
<proteinExistence type="predicted"/>
<comment type="caution">
    <text evidence="1">The sequence shown here is derived from an EMBL/GenBank/DDBJ whole genome shotgun (WGS) entry which is preliminary data.</text>
</comment>
<sequence length="223" mass="23848">MTALDFTVVDIAPEPYAATPSLTARLRIRETTGAPVHSVALRCQVRLEPARRRYGPNAEAALGDLFGTRDRWGSTLSSFAWLQTSTMVPGFVGECETALPLPCTYDFEVAAARYLHALGDGAVPLLLLFSGTVFGRGDGGVAVEPVPWDREARYDLPVTVWHEMIRSHFPGTGFARMGHDTLAALTRYKVAHGHTDLDAAVTELLVAAEARPAAATGAGEAAS</sequence>
<dbReference type="InterPro" id="IPR045730">
    <property type="entry name" value="DUF6084"/>
</dbReference>